<evidence type="ECO:0000313" key="4">
    <source>
        <dbReference type="Proteomes" id="UP000586095"/>
    </source>
</evidence>
<reference evidence="3 4" key="1">
    <citation type="submission" date="2020-07" db="EMBL/GenBank/DDBJ databases">
        <title>Sequencing the genomes of 1000 actinobacteria strains.</title>
        <authorList>
            <person name="Klenk H.-P."/>
        </authorList>
    </citation>
    <scope>NUCLEOTIDE SEQUENCE [LARGE SCALE GENOMIC DNA]</scope>
    <source>
        <strain evidence="3 4">DSM 17380</strain>
    </source>
</reference>
<organism evidence="3 4">
    <name type="scientific">Leucobacter aridicollis</name>
    <dbReference type="NCBI Taxonomy" id="283878"/>
    <lineage>
        <taxon>Bacteria</taxon>
        <taxon>Bacillati</taxon>
        <taxon>Actinomycetota</taxon>
        <taxon>Actinomycetes</taxon>
        <taxon>Micrococcales</taxon>
        <taxon>Microbacteriaceae</taxon>
        <taxon>Leucobacter</taxon>
    </lineage>
</organism>
<accession>A0A852RD49</accession>
<keyword evidence="4" id="KW-1185">Reference proteome</keyword>
<evidence type="ECO:0000313" key="3">
    <source>
        <dbReference type="EMBL" id="NYD26254.1"/>
    </source>
</evidence>
<dbReference type="InterPro" id="IPR036388">
    <property type="entry name" value="WH-like_DNA-bd_sf"/>
</dbReference>
<feature type="domain" description="Transcription regulator PadR N-terminal" evidence="2">
    <location>
        <begin position="18"/>
        <end position="69"/>
    </location>
</feature>
<dbReference type="InterPro" id="IPR005149">
    <property type="entry name" value="Tscrpt_reg_PadR_N"/>
</dbReference>
<protein>
    <submittedName>
        <fullName evidence="3">PadR family transcriptional regulator PadR</fullName>
    </submittedName>
</protein>
<feature type="region of interest" description="Disordered" evidence="1">
    <location>
        <begin position="66"/>
        <end position="91"/>
    </location>
</feature>
<dbReference type="PANTHER" id="PTHR33169">
    <property type="entry name" value="PADR-FAMILY TRANSCRIPTIONAL REGULATOR"/>
    <property type="match status" value="1"/>
</dbReference>
<comment type="caution">
    <text evidence="3">The sequence shown here is derived from an EMBL/GenBank/DDBJ whole genome shotgun (WGS) entry which is preliminary data.</text>
</comment>
<dbReference type="SUPFAM" id="SSF46785">
    <property type="entry name" value="Winged helix' DNA-binding domain"/>
    <property type="match status" value="1"/>
</dbReference>
<dbReference type="InterPro" id="IPR036390">
    <property type="entry name" value="WH_DNA-bd_sf"/>
</dbReference>
<dbReference type="RefSeq" id="WP_185986516.1">
    <property type="nucleotide sequence ID" value="NZ_BAAALZ010000002.1"/>
</dbReference>
<feature type="compositionally biased region" description="Low complexity" evidence="1">
    <location>
        <begin position="72"/>
        <end position="88"/>
    </location>
</feature>
<evidence type="ECO:0000259" key="2">
    <source>
        <dbReference type="Pfam" id="PF03551"/>
    </source>
</evidence>
<dbReference type="AlphaFoldDB" id="A0A852RD49"/>
<name>A0A852RD49_9MICO</name>
<evidence type="ECO:0000256" key="1">
    <source>
        <dbReference type="SAM" id="MobiDB-lite"/>
    </source>
</evidence>
<dbReference type="Gene3D" id="1.10.10.10">
    <property type="entry name" value="Winged helix-like DNA-binding domain superfamily/Winged helix DNA-binding domain"/>
    <property type="match status" value="1"/>
</dbReference>
<proteinExistence type="predicted"/>
<dbReference type="EMBL" id="JACCBD010000001">
    <property type="protein sequence ID" value="NYD26254.1"/>
    <property type="molecule type" value="Genomic_DNA"/>
</dbReference>
<dbReference type="InterPro" id="IPR052509">
    <property type="entry name" value="Metal_resp_DNA-bind_regulator"/>
</dbReference>
<dbReference type="Pfam" id="PF03551">
    <property type="entry name" value="PadR"/>
    <property type="match status" value="1"/>
</dbReference>
<dbReference type="PANTHER" id="PTHR33169:SF14">
    <property type="entry name" value="TRANSCRIPTIONAL REGULATOR RV3488"/>
    <property type="match status" value="1"/>
</dbReference>
<gene>
    <name evidence="3" type="ORF">BJ960_001057</name>
</gene>
<sequence length="127" mass="13759">MIDDVTTQLRRGVVEFCVLGFLSARPMYGWELSSALIERGLIASIGTLYPLLGRLRDRGLIATFEQQGASNPSPAGGDDGAAAPSGGPTRKYYRLTQEGEAHLAAFRTQWGPFTQNVTEILEKGLES</sequence>
<dbReference type="Proteomes" id="UP000586095">
    <property type="component" value="Unassembled WGS sequence"/>
</dbReference>